<dbReference type="Proteomes" id="UP000030665">
    <property type="component" value="Unassembled WGS sequence"/>
</dbReference>
<evidence type="ECO:0000313" key="2">
    <source>
        <dbReference type="EMBL" id="CDW60933.1"/>
    </source>
</evidence>
<organism evidence="2 3">
    <name type="scientific">Trichuris trichiura</name>
    <name type="common">Whipworm</name>
    <name type="synonym">Trichocephalus trichiurus</name>
    <dbReference type="NCBI Taxonomy" id="36087"/>
    <lineage>
        <taxon>Eukaryota</taxon>
        <taxon>Metazoa</taxon>
        <taxon>Ecdysozoa</taxon>
        <taxon>Nematoda</taxon>
        <taxon>Enoplea</taxon>
        <taxon>Dorylaimia</taxon>
        <taxon>Trichinellida</taxon>
        <taxon>Trichuridae</taxon>
        <taxon>Trichuris</taxon>
    </lineage>
</organism>
<keyword evidence="3" id="KW-1185">Reference proteome</keyword>
<gene>
    <name evidence="2" type="ORF">TTRE_0000933801</name>
</gene>
<evidence type="ECO:0000313" key="3">
    <source>
        <dbReference type="Proteomes" id="UP000030665"/>
    </source>
</evidence>
<reference evidence="2" key="1">
    <citation type="submission" date="2014-01" db="EMBL/GenBank/DDBJ databases">
        <authorList>
            <person name="Aslett M."/>
        </authorList>
    </citation>
    <scope>NUCLEOTIDE SEQUENCE</scope>
</reference>
<dbReference type="EMBL" id="HG807569">
    <property type="protein sequence ID" value="CDW60933.1"/>
    <property type="molecule type" value="Genomic_DNA"/>
</dbReference>
<sequence length="132" mass="15060">MHETQEVIELRDYVFEENSISEKAWDRSPQFVDDTYSKVAFPEEVPNADSYPRVCLPNGLTIKDNAQPCTETYRVEDQTTGEPSQEVRREKPSKCHSGKELIMRTYTLAKSLSNGQHHNLSELIVGIFGVII</sequence>
<name>A0A077ZMH2_TRITR</name>
<protein>
    <submittedName>
        <fullName evidence="2">Uncharacterized protein</fullName>
    </submittedName>
</protein>
<proteinExistence type="predicted"/>
<feature type="compositionally biased region" description="Basic and acidic residues" evidence="1">
    <location>
        <begin position="85"/>
        <end position="94"/>
    </location>
</feature>
<accession>A0A077ZMH2</accession>
<feature type="region of interest" description="Disordered" evidence="1">
    <location>
        <begin position="75"/>
        <end position="94"/>
    </location>
</feature>
<dbReference type="OrthoDB" id="5943694at2759"/>
<dbReference type="AlphaFoldDB" id="A0A077ZMH2"/>
<reference evidence="2" key="2">
    <citation type="submission" date="2014-03" db="EMBL/GenBank/DDBJ databases">
        <title>The whipworm genome and dual-species transcriptomics of an intimate host-pathogen interaction.</title>
        <authorList>
            <person name="Foth B.J."/>
            <person name="Tsai I.J."/>
            <person name="Reid A.J."/>
            <person name="Bancroft A.J."/>
            <person name="Nichol S."/>
            <person name="Tracey A."/>
            <person name="Holroyd N."/>
            <person name="Cotton J.A."/>
            <person name="Stanley E.J."/>
            <person name="Zarowiecki M."/>
            <person name="Liu J.Z."/>
            <person name="Huckvale T."/>
            <person name="Cooper P.J."/>
            <person name="Grencis R.K."/>
            <person name="Berriman M."/>
        </authorList>
    </citation>
    <scope>NUCLEOTIDE SEQUENCE [LARGE SCALE GENOMIC DNA]</scope>
</reference>
<evidence type="ECO:0000256" key="1">
    <source>
        <dbReference type="SAM" id="MobiDB-lite"/>
    </source>
</evidence>